<keyword evidence="3" id="KW-1185">Reference proteome</keyword>
<feature type="compositionally biased region" description="Polar residues" evidence="1">
    <location>
        <begin position="55"/>
        <end position="75"/>
    </location>
</feature>
<name>A0AA38FBE1_TAXCH</name>
<dbReference type="Proteomes" id="UP000824469">
    <property type="component" value="Unassembled WGS sequence"/>
</dbReference>
<proteinExistence type="predicted"/>
<organism evidence="2 3">
    <name type="scientific">Taxus chinensis</name>
    <name type="common">Chinese yew</name>
    <name type="synonym">Taxus wallichiana var. chinensis</name>
    <dbReference type="NCBI Taxonomy" id="29808"/>
    <lineage>
        <taxon>Eukaryota</taxon>
        <taxon>Viridiplantae</taxon>
        <taxon>Streptophyta</taxon>
        <taxon>Embryophyta</taxon>
        <taxon>Tracheophyta</taxon>
        <taxon>Spermatophyta</taxon>
        <taxon>Pinopsida</taxon>
        <taxon>Pinidae</taxon>
        <taxon>Conifers II</taxon>
        <taxon>Cupressales</taxon>
        <taxon>Taxaceae</taxon>
        <taxon>Taxus</taxon>
    </lineage>
</organism>
<sequence>RQMCGCIYAQSISTIDFVGIAINGSQSSGEESPYPKETLQFCGNAKRNGKKTCSRSENARNQFSLEREGSLSSAK</sequence>
<evidence type="ECO:0000313" key="3">
    <source>
        <dbReference type="Proteomes" id="UP000824469"/>
    </source>
</evidence>
<comment type="caution">
    <text evidence="2">The sequence shown here is derived from an EMBL/GenBank/DDBJ whole genome shotgun (WGS) entry which is preliminary data.</text>
</comment>
<evidence type="ECO:0000313" key="2">
    <source>
        <dbReference type="EMBL" id="KAH9295765.1"/>
    </source>
</evidence>
<dbReference type="EMBL" id="JAHRHJ020000011">
    <property type="protein sequence ID" value="KAH9295765.1"/>
    <property type="molecule type" value="Genomic_DNA"/>
</dbReference>
<feature type="region of interest" description="Disordered" evidence="1">
    <location>
        <begin position="46"/>
        <end position="75"/>
    </location>
</feature>
<gene>
    <name evidence="2" type="ORF">KI387_039353</name>
</gene>
<dbReference type="AlphaFoldDB" id="A0AA38FBE1"/>
<reference evidence="2 3" key="1">
    <citation type="journal article" date="2021" name="Nat. Plants">
        <title>The Taxus genome provides insights into paclitaxel biosynthesis.</title>
        <authorList>
            <person name="Xiong X."/>
            <person name="Gou J."/>
            <person name="Liao Q."/>
            <person name="Li Y."/>
            <person name="Zhou Q."/>
            <person name="Bi G."/>
            <person name="Li C."/>
            <person name="Du R."/>
            <person name="Wang X."/>
            <person name="Sun T."/>
            <person name="Guo L."/>
            <person name="Liang H."/>
            <person name="Lu P."/>
            <person name="Wu Y."/>
            <person name="Zhang Z."/>
            <person name="Ro D.K."/>
            <person name="Shang Y."/>
            <person name="Huang S."/>
            <person name="Yan J."/>
        </authorList>
    </citation>
    <scope>NUCLEOTIDE SEQUENCE [LARGE SCALE GENOMIC DNA]</scope>
    <source>
        <strain evidence="2">Ta-2019</strain>
    </source>
</reference>
<accession>A0AA38FBE1</accession>
<feature type="non-terminal residue" evidence="2">
    <location>
        <position position="1"/>
    </location>
</feature>
<evidence type="ECO:0000256" key="1">
    <source>
        <dbReference type="SAM" id="MobiDB-lite"/>
    </source>
</evidence>
<protein>
    <submittedName>
        <fullName evidence="2">Uncharacterized protein</fullName>
    </submittedName>
</protein>